<evidence type="ECO:0000313" key="4">
    <source>
        <dbReference type="EMBL" id="CAK9019949.1"/>
    </source>
</evidence>
<dbReference type="PANTHER" id="PTHR24074">
    <property type="entry name" value="CO-CHAPERONE PROTEIN DJLA"/>
    <property type="match status" value="1"/>
</dbReference>
<dbReference type="PRINTS" id="PR00625">
    <property type="entry name" value="JDOMAIN"/>
</dbReference>
<dbReference type="Pfam" id="PF00226">
    <property type="entry name" value="DnaJ"/>
    <property type="match status" value="1"/>
</dbReference>
<dbReference type="EMBL" id="CAXAMN010007002">
    <property type="protein sequence ID" value="CAK9019949.1"/>
    <property type="molecule type" value="Genomic_DNA"/>
</dbReference>
<dbReference type="SMART" id="SM00165">
    <property type="entry name" value="UBA"/>
    <property type="match status" value="2"/>
</dbReference>
<name>A0ABP0JZL9_9DINO</name>
<reference evidence="4 5" key="1">
    <citation type="submission" date="2024-02" db="EMBL/GenBank/DDBJ databases">
        <authorList>
            <person name="Chen Y."/>
            <person name="Shah S."/>
            <person name="Dougan E. K."/>
            <person name="Thang M."/>
            <person name="Chan C."/>
        </authorList>
    </citation>
    <scope>NUCLEOTIDE SEQUENCE [LARGE SCALE GENOMIC DNA]</scope>
</reference>
<evidence type="ECO:0000259" key="3">
    <source>
        <dbReference type="PROSITE" id="PS50076"/>
    </source>
</evidence>
<dbReference type="CDD" id="cd06257">
    <property type="entry name" value="DnaJ"/>
    <property type="match status" value="1"/>
</dbReference>
<feature type="domain" description="J" evidence="3">
    <location>
        <begin position="12"/>
        <end position="79"/>
    </location>
</feature>
<dbReference type="InterPro" id="IPR050817">
    <property type="entry name" value="DjlA_DnaK_co-chaperone"/>
</dbReference>
<evidence type="ECO:0000259" key="2">
    <source>
        <dbReference type="PROSITE" id="PS50030"/>
    </source>
</evidence>
<dbReference type="Pfam" id="PF00627">
    <property type="entry name" value="UBA"/>
    <property type="match status" value="1"/>
</dbReference>
<dbReference type="InterPro" id="IPR036869">
    <property type="entry name" value="J_dom_sf"/>
</dbReference>
<dbReference type="SMART" id="SM00271">
    <property type="entry name" value="DnaJ"/>
    <property type="match status" value="1"/>
</dbReference>
<accession>A0ABP0JZL9</accession>
<dbReference type="Gene3D" id="1.10.8.10">
    <property type="entry name" value="DNA helicase RuvA subunit, C-terminal domain"/>
    <property type="match status" value="2"/>
</dbReference>
<evidence type="ECO:0000256" key="1">
    <source>
        <dbReference type="SAM" id="MobiDB-lite"/>
    </source>
</evidence>
<dbReference type="InterPro" id="IPR009060">
    <property type="entry name" value="UBA-like_sf"/>
</dbReference>
<feature type="region of interest" description="Disordered" evidence="1">
    <location>
        <begin position="78"/>
        <end position="98"/>
    </location>
</feature>
<dbReference type="Proteomes" id="UP001642484">
    <property type="component" value="Unassembled WGS sequence"/>
</dbReference>
<dbReference type="InterPro" id="IPR015940">
    <property type="entry name" value="UBA"/>
</dbReference>
<dbReference type="SUPFAM" id="SSF46934">
    <property type="entry name" value="UBA-like"/>
    <property type="match status" value="2"/>
</dbReference>
<protein>
    <submittedName>
        <fullName evidence="4">Uncharacterized protein</fullName>
    </submittedName>
</protein>
<dbReference type="PROSITE" id="PS50030">
    <property type="entry name" value="UBA"/>
    <property type="match status" value="1"/>
</dbReference>
<comment type="caution">
    <text evidence="4">The sequence shown here is derived from an EMBL/GenBank/DDBJ whole genome shotgun (WGS) entry which is preliminary data.</text>
</comment>
<feature type="domain" description="UBA" evidence="2">
    <location>
        <begin position="336"/>
        <end position="378"/>
    </location>
</feature>
<evidence type="ECO:0000313" key="5">
    <source>
        <dbReference type="Proteomes" id="UP001642484"/>
    </source>
</evidence>
<dbReference type="InterPro" id="IPR001623">
    <property type="entry name" value="DnaJ_domain"/>
</dbReference>
<feature type="region of interest" description="Disordered" evidence="1">
    <location>
        <begin position="216"/>
        <end position="243"/>
    </location>
</feature>
<keyword evidence="5" id="KW-1185">Reference proteome</keyword>
<feature type="region of interest" description="Disordered" evidence="1">
    <location>
        <begin position="402"/>
        <end position="421"/>
    </location>
</feature>
<organism evidence="4 5">
    <name type="scientific">Durusdinium trenchii</name>
    <dbReference type="NCBI Taxonomy" id="1381693"/>
    <lineage>
        <taxon>Eukaryota</taxon>
        <taxon>Sar</taxon>
        <taxon>Alveolata</taxon>
        <taxon>Dinophyceae</taxon>
        <taxon>Suessiales</taxon>
        <taxon>Symbiodiniaceae</taxon>
        <taxon>Durusdinium</taxon>
    </lineage>
</organism>
<feature type="compositionally biased region" description="Polar residues" evidence="1">
    <location>
        <begin position="403"/>
        <end position="412"/>
    </location>
</feature>
<proteinExistence type="predicted"/>
<dbReference type="SUPFAM" id="SSF46565">
    <property type="entry name" value="Chaperone J-domain"/>
    <property type="match status" value="1"/>
</dbReference>
<dbReference type="PROSITE" id="PS50076">
    <property type="entry name" value="DNAJ_2"/>
    <property type="match status" value="1"/>
</dbReference>
<dbReference type="CDD" id="cd14291">
    <property type="entry name" value="UBA1_NUB1_like"/>
    <property type="match status" value="2"/>
</dbReference>
<gene>
    <name evidence="4" type="ORF">CCMP2556_LOCUS13860</name>
</gene>
<sequence>MAARRARWQEHDFYDILGVAPDASPDEIKRGFRKIALTCHPDKVREQEKELATKRFQLIAEAYEVLSKPQSRQEYDELHSGQDTVVPPTKGATGTGKSSQRWQRCKGCFGRFPQKDLRRCAPACSRPVCFSCDSCSTCNKQPEAKESKEHGFIKSGMTFVAAYDACVFPAPHSWKVLYKIAQGTRVTVAGTPKSCDGDIMVPIQPKGWIDIVDLTITRPRPEPKPKSKTGPQRVPTAPRPDVNEVWVRQKAQSKEDSPDLLRRASKLAQDIGDTAQEYVKTGYDGSAQVASEALRMAQAAGENAPWLAGEAVRMASEAAGRFWETATWAVRRSPSEISEESDDKITILTMMGFGHEAAEASLKRCSSIEAAVEYIMENATLKGGSARDHPVLPLQAAGKTFTRDTSTLSEQPGQGRRRSQTVQADLMRCGYSEAQAKAAARRCSSIEAAVEWIAQHPDVVT</sequence>
<dbReference type="Gene3D" id="1.10.287.110">
    <property type="entry name" value="DnaJ domain"/>
    <property type="match status" value="1"/>
</dbReference>